<dbReference type="PROSITE" id="PS50181">
    <property type="entry name" value="FBOX"/>
    <property type="match status" value="1"/>
</dbReference>
<sequence length="750" mass="82183">MDALPEELLAQIISLVEQQQGLADLCRMNQRLNRIATPILYERYLTSYGSTTSRYLTTLIRRSDLAACVKALRWDYSILARHRISVFDSNDLQDTLRAFPYPVSAFANRCAQAIEDARGNGELTDSFFTTALMHTPNIQRVEVIDKWYGDDVRSTRRWIDPIRMRVPHDFRHLKSASITMACMQFDDVIVLMRLPSLRTLQLCNLVEPEVRAVGLGIPPEPFSNVCELSFRSCRLNWKTVAWMMAPCKILQRFSYVSFNLALLRLSTPADLQDLKFTLDQHAGSLEYLDIEVDVLVSSGADHGEVGSFAGYSQLKHQRTGSKHQLLHGTLTMTSSDYPGTTPDGNSSQLRPFLGSSIFNTSKPGSQGQNTIMASHALRLPRPFADMPRAALMYPFATPIEPLKNLTAHMSRQSSSKMPNLWIKHEDTNSALAYGGNKVRKLEYVMADAIAKKATHLVTVGGVQSNSQRQVTAAGNRFGMKTVLTPDPRIGNPSAKDRDAYEHVGNVQINAVLGAQWKPSTPEDKVEANAEGGDGLAYEVAARREMARVKAEGGTPYFIPSGASLHSLGGLGFARWAFELEEQEKELGIIFDAVIVSTASGSTLGGMVAGFKLIHQAGNSEDSATKKRLIGIQATSCDLKETARVVLVSARNTAKLIGVQEDDINADDFELDGRFNAGSYGYLNEDTRAAIKLLASTEGILTDPVYTGKAVAGLLGLAREGAFSEAKNVLFVHTGGTPVLSAYPSLHGSDT</sequence>
<dbReference type="InterPro" id="IPR001926">
    <property type="entry name" value="TrpB-like_PALP"/>
</dbReference>
<gene>
    <name evidence="4" type="ORF">ST47_g4489</name>
</gene>
<comment type="caution">
    <text evidence="4">The sequence shown here is derived from an EMBL/GenBank/DDBJ whole genome shotgun (WGS) entry which is preliminary data.</text>
</comment>
<comment type="similarity">
    <text evidence="2">Belongs to the ACC deaminase/D-cysteine desulfhydrase family.</text>
</comment>
<organism evidence="4 5">
    <name type="scientific">Didymella rabiei</name>
    <name type="common">Chickpea ascochyta blight fungus</name>
    <name type="synonym">Mycosphaerella rabiei</name>
    <dbReference type="NCBI Taxonomy" id="5454"/>
    <lineage>
        <taxon>Eukaryota</taxon>
        <taxon>Fungi</taxon>
        <taxon>Dikarya</taxon>
        <taxon>Ascomycota</taxon>
        <taxon>Pezizomycotina</taxon>
        <taxon>Dothideomycetes</taxon>
        <taxon>Pleosporomycetidae</taxon>
        <taxon>Pleosporales</taxon>
        <taxon>Pleosporineae</taxon>
        <taxon>Didymellaceae</taxon>
        <taxon>Ascochyta</taxon>
    </lineage>
</organism>
<dbReference type="PANTHER" id="PTHR43780:SF2">
    <property type="entry name" value="1-AMINOCYCLOPROPANE-1-CARBOXYLATE DEAMINASE-RELATED"/>
    <property type="match status" value="1"/>
</dbReference>
<accession>A0A163FH19</accession>
<evidence type="ECO:0000256" key="1">
    <source>
        <dbReference type="ARBA" id="ARBA00001933"/>
    </source>
</evidence>
<keyword evidence="3" id="KW-0663">Pyridoxal phosphate</keyword>
<dbReference type="GO" id="GO:0019148">
    <property type="term" value="F:D-cysteine desulfhydrase activity"/>
    <property type="evidence" value="ECO:0007669"/>
    <property type="project" value="TreeGrafter"/>
</dbReference>
<dbReference type="STRING" id="5454.A0A163FH19"/>
<dbReference type="OrthoDB" id="10266364at2759"/>
<dbReference type="Proteomes" id="UP000076837">
    <property type="component" value="Unassembled WGS sequence"/>
</dbReference>
<dbReference type="Pfam" id="PF00291">
    <property type="entry name" value="PALP"/>
    <property type="match status" value="1"/>
</dbReference>
<proteinExistence type="inferred from homology"/>
<dbReference type="Gene3D" id="3.40.50.1100">
    <property type="match status" value="2"/>
</dbReference>
<name>A0A163FH19_DIDRA</name>
<reference evidence="4 5" key="1">
    <citation type="journal article" date="2016" name="Sci. Rep.">
        <title>Draft genome sequencing and secretome analysis of fungal phytopathogen Ascochyta rabiei provides insight into the necrotrophic effector repertoire.</title>
        <authorList>
            <person name="Verma S."/>
            <person name="Gazara R.K."/>
            <person name="Nizam S."/>
            <person name="Parween S."/>
            <person name="Chattopadhyay D."/>
            <person name="Verma P.K."/>
        </authorList>
    </citation>
    <scope>NUCLEOTIDE SEQUENCE [LARGE SCALE GENOMIC DNA]</scope>
    <source>
        <strain evidence="4 5">ArDII</strain>
    </source>
</reference>
<evidence type="ECO:0000313" key="5">
    <source>
        <dbReference type="Proteomes" id="UP000076837"/>
    </source>
</evidence>
<evidence type="ECO:0000313" key="4">
    <source>
        <dbReference type="EMBL" id="KZM24358.1"/>
    </source>
</evidence>
<dbReference type="SUPFAM" id="SSF53686">
    <property type="entry name" value="Tryptophan synthase beta subunit-like PLP-dependent enzymes"/>
    <property type="match status" value="1"/>
</dbReference>
<dbReference type="InterPro" id="IPR001810">
    <property type="entry name" value="F-box_dom"/>
</dbReference>
<dbReference type="PANTHER" id="PTHR43780">
    <property type="entry name" value="1-AMINOCYCLOPROPANE-1-CARBOXYLATE DEAMINASE-RELATED"/>
    <property type="match status" value="1"/>
</dbReference>
<dbReference type="AlphaFoldDB" id="A0A163FH19"/>
<protein>
    <submittedName>
        <fullName evidence="4">Uncharacterized protein</fullName>
    </submittedName>
</protein>
<dbReference type="InterPro" id="IPR027278">
    <property type="entry name" value="ACCD_DCysDesulf"/>
</dbReference>
<comment type="cofactor">
    <cofactor evidence="1">
        <name>pyridoxal 5'-phosphate</name>
        <dbReference type="ChEBI" id="CHEBI:597326"/>
    </cofactor>
</comment>
<evidence type="ECO:0000256" key="2">
    <source>
        <dbReference type="ARBA" id="ARBA00008639"/>
    </source>
</evidence>
<evidence type="ECO:0000256" key="3">
    <source>
        <dbReference type="ARBA" id="ARBA00022898"/>
    </source>
</evidence>
<dbReference type="EMBL" id="JYNV01000162">
    <property type="protein sequence ID" value="KZM24358.1"/>
    <property type="molecule type" value="Genomic_DNA"/>
</dbReference>
<keyword evidence="5" id="KW-1185">Reference proteome</keyword>
<dbReference type="InterPro" id="IPR036052">
    <property type="entry name" value="TrpB-like_PALP_sf"/>
</dbReference>